<dbReference type="AlphaFoldDB" id="A0AAN8IRM9"/>
<reference evidence="2 3" key="1">
    <citation type="submission" date="2022-12" db="EMBL/GenBank/DDBJ databases">
        <title>Genomic features and morphological characterization of a novel Knufia sp. strain isolated from spacecraft assembly facility.</title>
        <authorList>
            <person name="Teixeira M."/>
            <person name="Chander A.M."/>
            <person name="Stajich J.E."/>
            <person name="Venkateswaran K."/>
        </authorList>
    </citation>
    <scope>NUCLEOTIDE SEQUENCE [LARGE SCALE GENOMIC DNA]</scope>
    <source>
        <strain evidence="2 3">FJI-L2-BK-P2</strain>
    </source>
</reference>
<feature type="compositionally biased region" description="Polar residues" evidence="1">
    <location>
        <begin position="11"/>
        <end position="23"/>
    </location>
</feature>
<accession>A0AAN8IRM9</accession>
<sequence>MHTSAARRQPASASESRTVSQTHPPVDLSTPLRPDLVLEEYTETTRIVKGCREGMTAEELETQAQDDPKLLDIYYPVIDEDLEPLLGQIKDYLTLKAEIDVDHASGEGKISASTLIGTKTTLCTRLAEVYQEMNKKPKLRAASLSSALKQHTNYLCRENDLQTMSTDDRTHMKRRSTSVDESEARKARDEAAAKVDLGTTEDSPIVLSDDESERVVPDSEEE</sequence>
<feature type="region of interest" description="Disordered" evidence="1">
    <location>
        <begin position="159"/>
        <end position="222"/>
    </location>
</feature>
<name>A0AAN8IRM9_9EURO</name>
<evidence type="ECO:0000313" key="3">
    <source>
        <dbReference type="Proteomes" id="UP001316803"/>
    </source>
</evidence>
<dbReference type="Proteomes" id="UP001316803">
    <property type="component" value="Unassembled WGS sequence"/>
</dbReference>
<protein>
    <submittedName>
        <fullName evidence="2">Uncharacterized protein</fullName>
    </submittedName>
</protein>
<proteinExistence type="predicted"/>
<dbReference type="EMBL" id="JAKLMC020000003">
    <property type="protein sequence ID" value="KAK5957322.1"/>
    <property type="molecule type" value="Genomic_DNA"/>
</dbReference>
<gene>
    <name evidence="2" type="ORF">OHC33_001694</name>
</gene>
<organism evidence="2 3">
    <name type="scientific">Knufia fluminis</name>
    <dbReference type="NCBI Taxonomy" id="191047"/>
    <lineage>
        <taxon>Eukaryota</taxon>
        <taxon>Fungi</taxon>
        <taxon>Dikarya</taxon>
        <taxon>Ascomycota</taxon>
        <taxon>Pezizomycotina</taxon>
        <taxon>Eurotiomycetes</taxon>
        <taxon>Chaetothyriomycetidae</taxon>
        <taxon>Chaetothyriales</taxon>
        <taxon>Trichomeriaceae</taxon>
        <taxon>Knufia</taxon>
    </lineage>
</organism>
<comment type="caution">
    <text evidence="2">The sequence shown here is derived from an EMBL/GenBank/DDBJ whole genome shotgun (WGS) entry which is preliminary data.</text>
</comment>
<evidence type="ECO:0000256" key="1">
    <source>
        <dbReference type="SAM" id="MobiDB-lite"/>
    </source>
</evidence>
<keyword evidence="3" id="KW-1185">Reference proteome</keyword>
<feature type="compositionally biased region" description="Basic and acidic residues" evidence="1">
    <location>
        <begin position="213"/>
        <end position="222"/>
    </location>
</feature>
<evidence type="ECO:0000313" key="2">
    <source>
        <dbReference type="EMBL" id="KAK5957322.1"/>
    </source>
</evidence>
<feature type="compositionally biased region" description="Basic and acidic residues" evidence="1">
    <location>
        <begin position="182"/>
        <end position="193"/>
    </location>
</feature>
<feature type="region of interest" description="Disordered" evidence="1">
    <location>
        <begin position="1"/>
        <end position="34"/>
    </location>
</feature>